<feature type="region of interest" description="Disordered" evidence="2">
    <location>
        <begin position="367"/>
        <end position="394"/>
    </location>
</feature>
<sequence>MEENKINILFLYHENNNNINSSFGTIIKIEENIFNGFLINIQKNSQKKERKYEIKNFIANEILNENPLITTNASNFSFNHSNDEELNKILINNNIELNIIYKNDDILIYSKDYEVKLEDYFKKIKLKDLKNEYNLTRDDEFTRNDDERKYNNFYTSDENIRRSERWGTRTTDDTQYDTTRNIDKNEQENRQTFNEFSEHKTNEINRVEEQIQEDRFKQQENISNRDIKNSGEISGGIGQFQNKNGFTQFETIEFQRDRESKATRNTSQRSFGQNGDRFIFDEFSRTEYKDGINRNQSIITRIDDILYSDITKSYIRKFSNRIFDSFRKYIDKIDDENFEKRNDSDRKENGIFARVFNNSTIQLREQHNNGINRKRGDDFRDFKEQSGENRRTLHELETRTELSSNQFNREENLYLQRGIVGVNERIQEQEHVNFKRRSEENITNDRSIKDDISKELSNDENINNFNSSQSEVELLGQNSENTSNNLHSENFKFTSKEKPREQQFDFGASDEIVIDNNNGISNSINAEENKSLEINREHNNTDEQSEINTSNKFKEYDNTTDQGEPQSVSRTSEFKFKSFKTHQFLKRFDKENYKGEYPVNLSVKERIEANIEAIKLTQKIFNENRLFANEEEKKILARYTAFGGLRDLFYNEKYEEYKLELKELIDDDLYKDLKDSSYNAYFTPDFIIKNIYKGLDSLGVSKNNKIKALEPSCGIGKFFSCAPQNYEFDAVEKDLISATIAKFLHPNVRIYNNSFEKVDFNKKEYDVVVGNPPYEQLKIKDMGSLGNNLSIHNYFAVKSSELLKDNGILSFIISSYFLDSNGNKHRKILNDLGNFISAFRMPNDVFKNSHADVSTDIFFYQRIFNKKNNKESFEMETESNNIFMDVNLFKLSDEDYVEINNYFIQNPEQIIGNPILGSNQFGRFSMEVKAPDYNYNDEIINRMERIHSFIFKDNPPFEKKYTFIDYDSLSLKEFQNIKKLNIGSMFLMNDKIYIKKDIDSCEEAYFEDELPLEKKYLINEENIIKENKSKFVYKSYLNHEEKKIASEIIKYRDLIKENLANERNHLIDNEVLKREKENLRFIRRNILNLSDSKFLNSLGNSKKDKNGLILKHRLKDIIELDKINSFSIFSTEKKVTLNNKNTYLEADFLKERIYIPYERKLAQSNEEALQKTLTEKGYIDLNTLKNYSKDKDLEKILVDLLEKRLIFHVLNSDRDKHKSDYILADEFLTGNVKAKYNEIKEMIEKNISFNNFSLPLEEVALELKKYFPEYIKFEDIELNFGASYIDIEIYKDFIKNTFFHSPDKIIIDINFVNSLYVFENFKILKENYDEYRDENILVEEEIKNTDLNDNGINLMVYNEKSELFFDLKTLIEKIINGKSLEVFHYEQKDDNPQLKVKVNENIPTKIALENAEAVKDYFESYCFNNKNVREKIEKKYNEVLNVYNKTNFSFSKYLETPYLNKNITLREHQKNAVFKGILKNSMLLEHEVGAGKTLAGITLIMEQVRMGIVKKALFLVPNHLATQWEKEFLFAYPNANILVGDKIKDKKDRKEFLYKIKYGNYDAIIMKHSTFENINVMESFQTNILYEYAENLKNYLTKTIKVSSEKDLKNLRKTIDKKIKYLEAKLEKRAIGKKYDEEIAFEELGIDALVVDEAHNFKNLYIDTNQDSVKGLPLNDSFKAMKMLCATSYCHQNNYKLYFLTGTPVSNSIAEFYIMQKFLQPKILEELGVSHFDDWQKTFTKITFNEELDSSGVNYKLTSRLSQFINVPELMSAYRENVDIVTNEDIEKQTGRLVPKIKNGRPINVISPRSYDIESYIGIENEKGFYNKGSIIDRMDNLKEDPRNNNMLKCTSDAKKAALDFRLIDNSASDYEDSKINKLIEKVMFHYNDQTYPSSTQLIFCDMGVSKFHSQKININAENEARYNNIEEVIADLKLVLLTDEETEEEFYAKVEINEKGKEKIIKRYTIEELMEEVGDKFDLYAEILKKLVKSGISQNEIAFIGDANSDIQKQELFNKVNAGEIRILIGSTAKMGAGTNVQKRVIALHELDCPWKPSDLQQRAGRVVRQGNLFFEKDKDNFEISHYRYATEQTYDSRMFQINEQKLLPLAQLKKINLLDGKRNFESIDAEIANVSEMKAIATGNPFILEKHKISTMLKTEERYFEQYKKNILQNERLLTSLKEKKELLLNDIEFLNEFIHNKDFKKENYNLECFGIKTTKKPKNKEDEESHKSLKNKINEKIKDIFINFKNEAEVEILKANDLKLVFRTFIGELTKQFCVQGVLINKYDKEYIPNNLFFKADNGSIFYSYPEIDNILIRLTNTIEKSNTFLNNLNERLKNTDEEIFLKEKFLSENKLDTYDRKILLDTLKKDLRNINEIFTIRNKLRKNGIKINMNSPEIKNLLPDYSKLLNEKGKFVASNLRKDDIEKKIEIKNEEKNNIIEIETEEIKINEIDDNSTDEEKIDILINNQKNINNFIRAKDILQSKV</sequence>
<feature type="region of interest" description="Disordered" evidence="2">
    <location>
        <begin position="533"/>
        <end position="570"/>
    </location>
</feature>
<dbReference type="GO" id="GO:0008168">
    <property type="term" value="F:methyltransferase activity"/>
    <property type="evidence" value="ECO:0007669"/>
    <property type="project" value="InterPro"/>
</dbReference>
<dbReference type="Proteomes" id="UP000735326">
    <property type="component" value="Unassembled WGS sequence"/>
</dbReference>
<dbReference type="PRINTS" id="PR00507">
    <property type="entry name" value="N12N6MTFRASE"/>
</dbReference>
<comment type="caution">
    <text evidence="4">The sequence shown here is derived from an EMBL/GenBank/DDBJ whole genome shotgun (WGS) entry which is preliminary data.</text>
</comment>
<dbReference type="SMART" id="SM00490">
    <property type="entry name" value="HELICc"/>
    <property type="match status" value="1"/>
</dbReference>
<feature type="compositionally biased region" description="Polar residues" evidence="2">
    <location>
        <begin position="559"/>
        <end position="570"/>
    </location>
</feature>
<dbReference type="InterPro" id="IPR052933">
    <property type="entry name" value="DNA_Protect_Modify"/>
</dbReference>
<dbReference type="Pfam" id="PF00271">
    <property type="entry name" value="Helicase_C"/>
    <property type="match status" value="1"/>
</dbReference>
<dbReference type="PANTHER" id="PTHR41313:SF1">
    <property type="entry name" value="DNA METHYLASE ADENINE-SPECIFIC DOMAIN-CONTAINING PROTEIN"/>
    <property type="match status" value="1"/>
</dbReference>
<feature type="region of interest" description="Disordered" evidence="2">
    <location>
        <begin position="165"/>
        <end position="204"/>
    </location>
</feature>
<feature type="domain" description="Helicase ATP-binding" evidence="3">
    <location>
        <begin position="1473"/>
        <end position="1722"/>
    </location>
</feature>
<gene>
    <name evidence="4" type="ORF">JYC20_001718</name>
</gene>
<dbReference type="InterPro" id="IPR001650">
    <property type="entry name" value="Helicase_C-like"/>
</dbReference>
<dbReference type="InterPro" id="IPR014001">
    <property type="entry name" value="Helicase_ATP-bd"/>
</dbReference>
<dbReference type="GO" id="GO:0005524">
    <property type="term" value="F:ATP binding"/>
    <property type="evidence" value="ECO:0007669"/>
    <property type="project" value="InterPro"/>
</dbReference>
<dbReference type="PROSITE" id="PS51192">
    <property type="entry name" value="HELICASE_ATP_BIND_1"/>
    <property type="match status" value="1"/>
</dbReference>
<evidence type="ECO:0000259" key="3">
    <source>
        <dbReference type="PROSITE" id="PS51192"/>
    </source>
</evidence>
<dbReference type="Gene3D" id="3.40.50.150">
    <property type="entry name" value="Vaccinia Virus protein VP39"/>
    <property type="match status" value="1"/>
</dbReference>
<dbReference type="InterPro" id="IPR000330">
    <property type="entry name" value="SNF2_N"/>
</dbReference>
<dbReference type="SUPFAM" id="SSF52540">
    <property type="entry name" value="P-loop containing nucleoside triphosphate hydrolases"/>
    <property type="match status" value="2"/>
</dbReference>
<protein>
    <recommendedName>
        <fullName evidence="3">Helicase ATP-binding domain-containing protein</fullName>
    </recommendedName>
</protein>
<name>A0AAN3QZE9_CAMJU</name>
<dbReference type="GO" id="GO:0003676">
    <property type="term" value="F:nucleic acid binding"/>
    <property type="evidence" value="ECO:0007669"/>
    <property type="project" value="InterPro"/>
</dbReference>
<organism evidence="4 5">
    <name type="scientific">Campylobacter jejuni</name>
    <dbReference type="NCBI Taxonomy" id="197"/>
    <lineage>
        <taxon>Bacteria</taxon>
        <taxon>Pseudomonadati</taxon>
        <taxon>Campylobacterota</taxon>
        <taxon>Epsilonproteobacteria</taxon>
        <taxon>Campylobacterales</taxon>
        <taxon>Campylobacteraceae</taxon>
        <taxon>Campylobacter</taxon>
    </lineage>
</organism>
<dbReference type="RefSeq" id="WP_070273927.1">
    <property type="nucleotide sequence ID" value="NZ_MJYS01000077.1"/>
</dbReference>
<keyword evidence="1" id="KW-0175">Coiled coil</keyword>
<feature type="compositionally biased region" description="Basic and acidic residues" evidence="2">
    <location>
        <begin position="180"/>
        <end position="189"/>
    </location>
</feature>
<dbReference type="InterPro" id="IPR027417">
    <property type="entry name" value="P-loop_NTPase"/>
</dbReference>
<evidence type="ECO:0000313" key="5">
    <source>
        <dbReference type="Proteomes" id="UP000735326"/>
    </source>
</evidence>
<dbReference type="PROSITE" id="PS00092">
    <property type="entry name" value="N6_MTASE"/>
    <property type="match status" value="1"/>
</dbReference>
<evidence type="ECO:0000256" key="1">
    <source>
        <dbReference type="SAM" id="Coils"/>
    </source>
</evidence>
<evidence type="ECO:0000313" key="4">
    <source>
        <dbReference type="EMBL" id="EHB2512520.1"/>
    </source>
</evidence>
<reference evidence="4" key="1">
    <citation type="submission" date="2021-02" db="EMBL/GenBank/DDBJ databases">
        <authorList>
            <consortium name="PulseNet: The National Subtyping Network for Foodborne Disease Surveillance"/>
        </authorList>
    </citation>
    <scope>NUCLEOTIDE SEQUENCE</scope>
    <source>
        <strain evidence="4">PNUSAC020384</strain>
    </source>
</reference>
<dbReference type="PANTHER" id="PTHR41313">
    <property type="entry name" value="ADENINE-SPECIFIC METHYLTRANSFERASE"/>
    <property type="match status" value="1"/>
</dbReference>
<dbReference type="SMART" id="SM00487">
    <property type="entry name" value="DEXDc"/>
    <property type="match status" value="1"/>
</dbReference>
<dbReference type="Gene3D" id="3.40.50.300">
    <property type="entry name" value="P-loop containing nucleotide triphosphate hydrolases"/>
    <property type="match status" value="2"/>
</dbReference>
<feature type="compositionally biased region" description="Basic and acidic residues" evidence="2">
    <location>
        <begin position="374"/>
        <end position="394"/>
    </location>
</feature>
<dbReference type="InterPro" id="IPR029063">
    <property type="entry name" value="SAM-dependent_MTases_sf"/>
</dbReference>
<proteinExistence type="predicted"/>
<feature type="coiled-coil region" evidence="1">
    <location>
        <begin position="1321"/>
        <end position="1348"/>
    </location>
</feature>
<dbReference type="Pfam" id="PF00176">
    <property type="entry name" value="SNF2-rel_dom"/>
    <property type="match status" value="1"/>
</dbReference>
<dbReference type="SUPFAM" id="SSF53335">
    <property type="entry name" value="S-adenosyl-L-methionine-dependent methyltransferases"/>
    <property type="match status" value="1"/>
</dbReference>
<dbReference type="GO" id="GO:0032259">
    <property type="term" value="P:methylation"/>
    <property type="evidence" value="ECO:0007669"/>
    <property type="project" value="InterPro"/>
</dbReference>
<evidence type="ECO:0000256" key="2">
    <source>
        <dbReference type="SAM" id="MobiDB-lite"/>
    </source>
</evidence>
<dbReference type="InterPro" id="IPR002052">
    <property type="entry name" value="DNA_methylase_N6_adenine_CS"/>
</dbReference>
<dbReference type="EMBL" id="AAYVUT010000013">
    <property type="protein sequence ID" value="EHB2512520.1"/>
    <property type="molecule type" value="Genomic_DNA"/>
</dbReference>
<accession>A0AAN3QZE9</accession>